<accession>A0ABD1VXJ7</accession>
<sequence length="148" mass="17233">MTNDRYKDMMNDARNQSKCRSQSDSPVDWRDNGTPWIRAEHWDSLVNYWDTNKWKNNAKIAKENRIAQGQDGEMKKHTVGSVSFVTTKNRLDKYKAFIEFKYGTDSDDQPEFDSNSWINAVNGHSNGRIYGFGPRQTCFTCFGHTQFT</sequence>
<keyword evidence="3" id="KW-1185">Reference proteome</keyword>
<reference evidence="3" key="1">
    <citation type="submission" date="2024-07" db="EMBL/GenBank/DDBJ databases">
        <title>Two chromosome-level genome assemblies of Korean endemic species Abeliophyllum distichum and Forsythia ovata (Oleaceae).</title>
        <authorList>
            <person name="Jang H."/>
        </authorList>
    </citation>
    <scope>NUCLEOTIDE SEQUENCE [LARGE SCALE GENOMIC DNA]</scope>
</reference>
<organism evidence="2 3">
    <name type="scientific">Abeliophyllum distichum</name>
    <dbReference type="NCBI Taxonomy" id="126358"/>
    <lineage>
        <taxon>Eukaryota</taxon>
        <taxon>Viridiplantae</taxon>
        <taxon>Streptophyta</taxon>
        <taxon>Embryophyta</taxon>
        <taxon>Tracheophyta</taxon>
        <taxon>Spermatophyta</taxon>
        <taxon>Magnoliopsida</taxon>
        <taxon>eudicotyledons</taxon>
        <taxon>Gunneridae</taxon>
        <taxon>Pentapetalae</taxon>
        <taxon>asterids</taxon>
        <taxon>lamiids</taxon>
        <taxon>Lamiales</taxon>
        <taxon>Oleaceae</taxon>
        <taxon>Forsythieae</taxon>
        <taxon>Abeliophyllum</taxon>
    </lineage>
</organism>
<name>A0ABD1VXJ7_9LAMI</name>
<evidence type="ECO:0000256" key="1">
    <source>
        <dbReference type="SAM" id="MobiDB-lite"/>
    </source>
</evidence>
<dbReference type="Pfam" id="PF03004">
    <property type="entry name" value="Transposase_24"/>
    <property type="match status" value="1"/>
</dbReference>
<evidence type="ECO:0000313" key="3">
    <source>
        <dbReference type="Proteomes" id="UP001604336"/>
    </source>
</evidence>
<dbReference type="AlphaFoldDB" id="A0ABD1VXJ7"/>
<gene>
    <name evidence="2" type="ORF">Adt_03087</name>
</gene>
<protein>
    <submittedName>
        <fullName evidence="2">Transpos assoc domain-containing protein</fullName>
    </submittedName>
</protein>
<feature type="compositionally biased region" description="Basic and acidic residues" evidence="1">
    <location>
        <begin position="1"/>
        <end position="11"/>
    </location>
</feature>
<proteinExistence type="predicted"/>
<dbReference type="EMBL" id="JBFOLK010000001">
    <property type="protein sequence ID" value="KAL2542109.1"/>
    <property type="molecule type" value="Genomic_DNA"/>
</dbReference>
<feature type="region of interest" description="Disordered" evidence="1">
    <location>
        <begin position="1"/>
        <end position="30"/>
    </location>
</feature>
<comment type="caution">
    <text evidence="2">The sequence shown here is derived from an EMBL/GenBank/DDBJ whole genome shotgun (WGS) entry which is preliminary data.</text>
</comment>
<dbReference type="Proteomes" id="UP001604336">
    <property type="component" value="Unassembled WGS sequence"/>
</dbReference>
<dbReference type="InterPro" id="IPR004252">
    <property type="entry name" value="Probable_transposase_24"/>
</dbReference>
<evidence type="ECO:0000313" key="2">
    <source>
        <dbReference type="EMBL" id="KAL2542109.1"/>
    </source>
</evidence>
<feature type="compositionally biased region" description="Polar residues" evidence="1">
    <location>
        <begin position="13"/>
        <end position="25"/>
    </location>
</feature>